<dbReference type="Gene3D" id="3.40.1350.60">
    <property type="match status" value="1"/>
</dbReference>
<dbReference type="Gene3D" id="2.40.50.580">
    <property type="match status" value="1"/>
</dbReference>
<dbReference type="PANTHER" id="PTHR30545:SF2">
    <property type="entry name" value="SUGAR FERMENTATION STIMULATION PROTEIN A"/>
    <property type="match status" value="1"/>
</dbReference>
<dbReference type="RefSeq" id="WP_157109746.1">
    <property type="nucleotide sequence ID" value="NZ_LT838272.1"/>
</dbReference>
<proteinExistence type="inferred from homology"/>
<dbReference type="Pfam" id="PF03749">
    <property type="entry name" value="SfsA"/>
    <property type="match status" value="1"/>
</dbReference>
<evidence type="ECO:0000313" key="4">
    <source>
        <dbReference type="EMBL" id="SMB91141.1"/>
    </source>
</evidence>
<dbReference type="HAMAP" id="MF_00095">
    <property type="entry name" value="SfsA"/>
    <property type="match status" value="1"/>
</dbReference>
<dbReference type="STRING" id="698762.SAMN00808754_0392"/>
<evidence type="ECO:0000259" key="3">
    <source>
        <dbReference type="Pfam" id="PF17746"/>
    </source>
</evidence>
<name>A0A1W1VDM2_9FIRM</name>
<evidence type="ECO:0000313" key="5">
    <source>
        <dbReference type="Proteomes" id="UP000192569"/>
    </source>
</evidence>
<dbReference type="CDD" id="cd22359">
    <property type="entry name" value="SfsA-like_bacterial"/>
    <property type="match status" value="1"/>
</dbReference>
<dbReference type="GO" id="GO:0003677">
    <property type="term" value="F:DNA binding"/>
    <property type="evidence" value="ECO:0007669"/>
    <property type="project" value="InterPro"/>
</dbReference>
<gene>
    <name evidence="1" type="primary">sfsA</name>
    <name evidence="4" type="ORF">SAMN00808754_0392</name>
</gene>
<evidence type="ECO:0000259" key="2">
    <source>
        <dbReference type="Pfam" id="PF03749"/>
    </source>
</evidence>
<dbReference type="Pfam" id="PF17746">
    <property type="entry name" value="SfsA_N"/>
    <property type="match status" value="1"/>
</dbReference>
<organism evidence="4 5">
    <name type="scientific">Thermanaeromonas toyohensis ToBE</name>
    <dbReference type="NCBI Taxonomy" id="698762"/>
    <lineage>
        <taxon>Bacteria</taxon>
        <taxon>Bacillati</taxon>
        <taxon>Bacillota</taxon>
        <taxon>Clostridia</taxon>
        <taxon>Neomoorellales</taxon>
        <taxon>Neomoorellaceae</taxon>
        <taxon>Thermanaeromonas</taxon>
    </lineage>
</organism>
<dbReference type="InterPro" id="IPR040452">
    <property type="entry name" value="SfsA_C"/>
</dbReference>
<dbReference type="OrthoDB" id="9802365at2"/>
<reference evidence="4 5" key="1">
    <citation type="submission" date="2017-04" db="EMBL/GenBank/DDBJ databases">
        <authorList>
            <person name="Afonso C.L."/>
            <person name="Miller P.J."/>
            <person name="Scott M.A."/>
            <person name="Spackman E."/>
            <person name="Goraichik I."/>
            <person name="Dimitrov K.M."/>
            <person name="Suarez D.L."/>
            <person name="Swayne D.E."/>
        </authorList>
    </citation>
    <scope>NUCLEOTIDE SEQUENCE [LARGE SCALE GENOMIC DNA]</scope>
    <source>
        <strain evidence="4 5">ToBE</strain>
    </source>
</reference>
<dbReference type="Proteomes" id="UP000192569">
    <property type="component" value="Chromosome I"/>
</dbReference>
<dbReference type="NCBIfam" id="TIGR00230">
    <property type="entry name" value="sfsA"/>
    <property type="match status" value="1"/>
</dbReference>
<dbReference type="InterPro" id="IPR041465">
    <property type="entry name" value="SfsA_N"/>
</dbReference>
<dbReference type="EMBL" id="LT838272">
    <property type="protein sequence ID" value="SMB91141.1"/>
    <property type="molecule type" value="Genomic_DNA"/>
</dbReference>
<evidence type="ECO:0000256" key="1">
    <source>
        <dbReference type="HAMAP-Rule" id="MF_00095"/>
    </source>
</evidence>
<feature type="domain" description="SfsA N-terminal OB" evidence="3">
    <location>
        <begin position="15"/>
        <end position="80"/>
    </location>
</feature>
<dbReference type="PANTHER" id="PTHR30545">
    <property type="entry name" value="SUGAR FERMENTATION STIMULATION PROTEIN A"/>
    <property type="match status" value="1"/>
</dbReference>
<keyword evidence="5" id="KW-1185">Reference proteome</keyword>
<sequence length="232" mass="25905">MSLSLPSNLYPATFIERISRFLVRAKMGEREVLAFLADPGRLKELLQPGAEIYLTPRAGPDRRTTFDVVLVRYDSVLVSVDSRLPNRIFALAVETGELPEFTGYSIVRPEVRVGGSRLDFLLEGEEQLPCYVEVKSVTLVVEGEARFPDAPTIRGARHLEELAKLKAQGCRAAVVFLIQREDALRFAPNEDTDPCFAASLRRVVTQGVEIVAYRCRVDLKTVRIMGPVEVTL</sequence>
<feature type="domain" description="Sugar fermentation stimulation protein C-terminal" evidence="2">
    <location>
        <begin position="84"/>
        <end position="220"/>
    </location>
</feature>
<comment type="similarity">
    <text evidence="1">Belongs to the SfsA family.</text>
</comment>
<protein>
    <recommendedName>
        <fullName evidence="1">Sugar fermentation stimulation protein homolog</fullName>
    </recommendedName>
</protein>
<dbReference type="InterPro" id="IPR005224">
    <property type="entry name" value="SfsA"/>
</dbReference>
<dbReference type="AlphaFoldDB" id="A0A1W1VDM2"/>
<accession>A0A1W1VDM2</accession>